<dbReference type="InterPro" id="IPR036900">
    <property type="entry name" value="A-D-PHexomutase_C_sf"/>
</dbReference>
<sequence>MVSAVRFCPSANLIIIIKTINQKLPASLIISISGIRGIVGKDFDRATVKTLLYGYVQLLGKGLFVLAGDSRSHTPKIQQWVADELVNLGCDVIDAGLEPTPTLNIAVPKFKARGGIIVSASHNPKEYNGLKFFDSTGHYLDQKKLNKLLALSQKPNHAKITKLGIIRKINNLSALHIQKLGAITNPKINWQSRDKKIRVLVDAINGAGCNFLSHLFNELNCDRTIINDNPSKPFPHQPEPNFKNLKTVSKIMKGSRFDIGFATDPDCDRVIVLTPKQGVICEEYTIALCLLRLTQLHKKGKVIINFASSLLNEYIARQNGLEIVRVPVGEHNIYARMQKENAILGGEGNGGVMDPHINSTRDSFTGIVHILSLLAESGQSIDQIIDSLPKFEIIKDKVPIANLDLKKTYHKIEKHFLKTNNPPRAISYEDGIWLGWNNQWVMFRPSNTEPIARVMAESLDILKTKKLIETIKKIL</sequence>
<dbReference type="PRINTS" id="PR00509">
    <property type="entry name" value="PGMPMM"/>
</dbReference>
<protein>
    <recommendedName>
        <fullName evidence="14">Phosphoglucosamine mutase</fullName>
    </recommendedName>
</protein>
<comment type="cofactor">
    <cofactor evidence="1">
        <name>Mg(2+)</name>
        <dbReference type="ChEBI" id="CHEBI:18420"/>
    </cofactor>
</comment>
<dbReference type="GO" id="GO:0000287">
    <property type="term" value="F:magnesium ion binding"/>
    <property type="evidence" value="ECO:0007669"/>
    <property type="project" value="InterPro"/>
</dbReference>
<reference evidence="13" key="1">
    <citation type="submission" date="2017-09" db="EMBL/GenBank/DDBJ databases">
        <title>Depth-based differentiation of microbial function through sediment-hosted aquifers and enrichment of novel symbionts in the deep terrestrial subsurface.</title>
        <authorList>
            <person name="Probst A.J."/>
            <person name="Ladd B."/>
            <person name="Jarett J.K."/>
            <person name="Geller-Mcgrath D.E."/>
            <person name="Sieber C.M.K."/>
            <person name="Emerson J.B."/>
            <person name="Anantharaman K."/>
            <person name="Thomas B.C."/>
            <person name="Malmstrom R."/>
            <person name="Stieglmeier M."/>
            <person name="Klingl A."/>
            <person name="Woyke T."/>
            <person name="Ryan C.M."/>
            <person name="Banfield J.F."/>
        </authorList>
    </citation>
    <scope>NUCLEOTIDE SEQUENCE [LARGE SCALE GENOMIC DNA]</scope>
</reference>
<dbReference type="Gene3D" id="3.30.310.50">
    <property type="entry name" value="Alpha-D-phosphohexomutase, C-terminal domain"/>
    <property type="match status" value="1"/>
</dbReference>
<keyword evidence="5 7" id="KW-0460">Magnesium</keyword>
<dbReference type="Pfam" id="PF02879">
    <property type="entry name" value="PGM_PMM_II"/>
    <property type="match status" value="1"/>
</dbReference>
<evidence type="ECO:0000256" key="4">
    <source>
        <dbReference type="ARBA" id="ARBA00022723"/>
    </source>
</evidence>
<keyword evidence="6" id="KW-0413">Isomerase</keyword>
<evidence type="ECO:0000256" key="1">
    <source>
        <dbReference type="ARBA" id="ARBA00001946"/>
    </source>
</evidence>
<feature type="domain" description="Alpha-D-phosphohexomutase alpha/beta/alpha" evidence="10">
    <location>
        <begin position="191"/>
        <end position="275"/>
    </location>
</feature>
<keyword evidence="3" id="KW-0597">Phosphoprotein</keyword>
<dbReference type="InterPro" id="IPR005845">
    <property type="entry name" value="A-D-PHexomutase_a/b/a-II"/>
</dbReference>
<dbReference type="InterPro" id="IPR005843">
    <property type="entry name" value="A-D-PHexomutase_C"/>
</dbReference>
<dbReference type="Pfam" id="PF00408">
    <property type="entry name" value="PGM_PMM_IV"/>
    <property type="match status" value="1"/>
</dbReference>
<evidence type="ECO:0000313" key="13">
    <source>
        <dbReference type="Proteomes" id="UP000229966"/>
    </source>
</evidence>
<dbReference type="Gene3D" id="3.40.120.10">
    <property type="entry name" value="Alpha-D-Glucose-1,6-Bisphosphate, subunit A, domain 3"/>
    <property type="match status" value="3"/>
</dbReference>
<evidence type="ECO:0000313" key="12">
    <source>
        <dbReference type="EMBL" id="PIV25320.1"/>
    </source>
</evidence>
<accession>A0A2M7CI54</accession>
<dbReference type="AlphaFoldDB" id="A0A2M7CI54"/>
<dbReference type="InterPro" id="IPR005846">
    <property type="entry name" value="A-D-PHexomutase_a/b/a-III"/>
</dbReference>
<dbReference type="Pfam" id="PF02878">
    <property type="entry name" value="PGM_PMM_I"/>
    <property type="match status" value="1"/>
</dbReference>
<dbReference type="Proteomes" id="UP000229966">
    <property type="component" value="Unassembled WGS sequence"/>
</dbReference>
<dbReference type="PANTHER" id="PTHR43771:SF1">
    <property type="entry name" value="PHOSPHOMANNOMUTASE"/>
    <property type="match status" value="1"/>
</dbReference>
<dbReference type="EMBL" id="PEUM01000061">
    <property type="protein sequence ID" value="PIV25320.1"/>
    <property type="molecule type" value="Genomic_DNA"/>
</dbReference>
<dbReference type="InterPro" id="IPR005841">
    <property type="entry name" value="Alpha-D-phosphohexomutase_SF"/>
</dbReference>
<name>A0A2M7CI54_9BACT</name>
<dbReference type="PANTHER" id="PTHR43771">
    <property type="entry name" value="PHOSPHOMANNOMUTASE"/>
    <property type="match status" value="1"/>
</dbReference>
<dbReference type="SUPFAM" id="SSF53738">
    <property type="entry name" value="Phosphoglucomutase, first 3 domains"/>
    <property type="match status" value="3"/>
</dbReference>
<dbReference type="GO" id="GO:0016868">
    <property type="term" value="F:intramolecular phosphotransferase activity"/>
    <property type="evidence" value="ECO:0007669"/>
    <property type="project" value="InterPro"/>
</dbReference>
<evidence type="ECO:0000256" key="3">
    <source>
        <dbReference type="ARBA" id="ARBA00022553"/>
    </source>
</evidence>
<proteinExistence type="inferred from homology"/>
<dbReference type="PROSITE" id="PS00710">
    <property type="entry name" value="PGM_PMM"/>
    <property type="match status" value="1"/>
</dbReference>
<evidence type="ECO:0000256" key="7">
    <source>
        <dbReference type="RuleBase" id="RU004326"/>
    </source>
</evidence>
<evidence type="ECO:0000256" key="2">
    <source>
        <dbReference type="ARBA" id="ARBA00010231"/>
    </source>
</evidence>
<dbReference type="SUPFAM" id="SSF55957">
    <property type="entry name" value="Phosphoglucomutase, C-terminal domain"/>
    <property type="match status" value="1"/>
</dbReference>
<evidence type="ECO:0000259" key="10">
    <source>
        <dbReference type="Pfam" id="PF02879"/>
    </source>
</evidence>
<feature type="domain" description="Alpha-D-phosphohexomutase alpha/beta/alpha" evidence="11">
    <location>
        <begin position="284"/>
        <end position="389"/>
    </location>
</feature>
<gene>
    <name evidence="12" type="ORF">COS38_02240</name>
</gene>
<dbReference type="Pfam" id="PF02880">
    <property type="entry name" value="PGM_PMM_III"/>
    <property type="match status" value="1"/>
</dbReference>
<evidence type="ECO:0000259" key="9">
    <source>
        <dbReference type="Pfam" id="PF02878"/>
    </source>
</evidence>
<feature type="domain" description="Alpha-D-phosphohexomutase alpha/beta/alpha" evidence="9">
    <location>
        <begin position="33"/>
        <end position="154"/>
    </location>
</feature>
<comment type="similarity">
    <text evidence="2 7">Belongs to the phosphohexose mutase family.</text>
</comment>
<comment type="caution">
    <text evidence="12">The sequence shown here is derived from an EMBL/GenBank/DDBJ whole genome shotgun (WGS) entry which is preliminary data.</text>
</comment>
<evidence type="ECO:0008006" key="14">
    <source>
        <dbReference type="Google" id="ProtNLM"/>
    </source>
</evidence>
<dbReference type="GO" id="GO:0005975">
    <property type="term" value="P:carbohydrate metabolic process"/>
    <property type="evidence" value="ECO:0007669"/>
    <property type="project" value="InterPro"/>
</dbReference>
<keyword evidence="4 7" id="KW-0479">Metal-binding</keyword>
<evidence type="ECO:0000259" key="8">
    <source>
        <dbReference type="Pfam" id="PF00408"/>
    </source>
</evidence>
<evidence type="ECO:0000256" key="6">
    <source>
        <dbReference type="ARBA" id="ARBA00023235"/>
    </source>
</evidence>
<dbReference type="InterPro" id="IPR005844">
    <property type="entry name" value="A-D-PHexomutase_a/b/a-I"/>
</dbReference>
<evidence type="ECO:0000259" key="11">
    <source>
        <dbReference type="Pfam" id="PF02880"/>
    </source>
</evidence>
<dbReference type="InterPro" id="IPR016066">
    <property type="entry name" value="A-D-PHexomutase_CS"/>
</dbReference>
<feature type="domain" description="Alpha-D-phosphohexomutase C-terminal" evidence="8">
    <location>
        <begin position="423"/>
        <end position="458"/>
    </location>
</feature>
<organism evidence="12 13">
    <name type="scientific">Candidatus Berkelbacteria bacterium CG03_land_8_20_14_0_80_40_36</name>
    <dbReference type="NCBI Taxonomy" id="1974509"/>
    <lineage>
        <taxon>Bacteria</taxon>
        <taxon>Candidatus Berkelbacteria</taxon>
    </lineage>
</organism>
<evidence type="ECO:0000256" key="5">
    <source>
        <dbReference type="ARBA" id="ARBA00022842"/>
    </source>
</evidence>
<dbReference type="InterPro" id="IPR016055">
    <property type="entry name" value="A-D-PHexomutase_a/b/a-I/II/III"/>
</dbReference>